<keyword evidence="2" id="KW-1185">Reference proteome</keyword>
<protein>
    <submittedName>
        <fullName evidence="1">Uncharacterized protein</fullName>
    </submittedName>
</protein>
<sequence length="97" mass="10949">MVVHLRNVEFRELAGDLRELRSALYIANSNFTARAYRTKFGIESTVIPPMTTPAFYSTPTTGKFVRRARTAAKWLRSFIDAAQEIGRASIRTPDRAA</sequence>
<organism evidence="1 2">
    <name type="scientific">Mesorhizobium plurifarium</name>
    <dbReference type="NCBI Taxonomy" id="69974"/>
    <lineage>
        <taxon>Bacteria</taxon>
        <taxon>Pseudomonadati</taxon>
        <taxon>Pseudomonadota</taxon>
        <taxon>Alphaproteobacteria</taxon>
        <taxon>Hyphomicrobiales</taxon>
        <taxon>Phyllobacteriaceae</taxon>
        <taxon>Mesorhizobium</taxon>
    </lineage>
</organism>
<evidence type="ECO:0000313" key="2">
    <source>
        <dbReference type="Proteomes" id="UP000045285"/>
    </source>
</evidence>
<gene>
    <name evidence="1" type="ORF">MPL3356_250075</name>
</gene>
<dbReference type="EMBL" id="CCMZ01000018">
    <property type="protein sequence ID" value="CDX18021.1"/>
    <property type="molecule type" value="Genomic_DNA"/>
</dbReference>
<proteinExistence type="predicted"/>
<dbReference type="Proteomes" id="UP000045285">
    <property type="component" value="Unassembled WGS sequence"/>
</dbReference>
<name>A0A090DTQ4_MESPL</name>
<reference evidence="2" key="1">
    <citation type="submission" date="2014-08" db="EMBL/GenBank/DDBJ databases">
        <authorList>
            <person name="Moulin L."/>
        </authorList>
    </citation>
    <scope>NUCLEOTIDE SEQUENCE [LARGE SCALE GENOMIC DNA]</scope>
</reference>
<dbReference type="AlphaFoldDB" id="A0A090DTQ4"/>
<accession>A0A090DTQ4</accession>
<evidence type="ECO:0000313" key="1">
    <source>
        <dbReference type="EMBL" id="CDX18021.1"/>
    </source>
</evidence>